<reference evidence="11 12" key="1">
    <citation type="submission" date="2015-12" db="EMBL/GenBank/DDBJ databases">
        <title>Draft genome sequence of Moniliophthora roreri, the causal agent of frosty pod rot of cacao.</title>
        <authorList>
            <person name="Aime M.C."/>
            <person name="Diaz-Valderrama J.R."/>
            <person name="Kijpornyongpan T."/>
            <person name="Phillips-Mora W."/>
        </authorList>
    </citation>
    <scope>NUCLEOTIDE SEQUENCE [LARGE SCALE GENOMIC DNA]</scope>
    <source>
        <strain evidence="11 12">MCA 2952</strain>
    </source>
</reference>
<proteinExistence type="inferred from homology"/>
<keyword evidence="10" id="KW-0732">Signal</keyword>
<comment type="caution">
    <text evidence="11">The sequence shown here is derived from an EMBL/GenBank/DDBJ whole genome shotgun (WGS) entry which is preliminary data.</text>
</comment>
<dbReference type="GO" id="GO:0006744">
    <property type="term" value="P:ubiquinone biosynthetic process"/>
    <property type="evidence" value="ECO:0007669"/>
    <property type="project" value="TreeGrafter"/>
</dbReference>
<evidence type="ECO:0000256" key="8">
    <source>
        <dbReference type="ARBA" id="ARBA00023136"/>
    </source>
</evidence>
<comment type="cofactor">
    <cofactor evidence="1">
        <name>Mg(2+)</name>
        <dbReference type="ChEBI" id="CHEBI:18420"/>
    </cofactor>
</comment>
<gene>
    <name evidence="11" type="ORF">WG66_2642</name>
</gene>
<dbReference type="PROSITE" id="PS00943">
    <property type="entry name" value="UBIA"/>
    <property type="match status" value="1"/>
</dbReference>
<keyword evidence="5 11" id="KW-0808">Transferase</keyword>
<dbReference type="GO" id="GO:0008412">
    <property type="term" value="F:4-hydroxybenzoate polyprenyltransferase activity"/>
    <property type="evidence" value="ECO:0007669"/>
    <property type="project" value="TreeGrafter"/>
</dbReference>
<keyword evidence="8 9" id="KW-0472">Membrane</keyword>
<keyword evidence="6 9" id="KW-0812">Transmembrane</keyword>
<dbReference type="GO" id="GO:0005743">
    <property type="term" value="C:mitochondrial inner membrane"/>
    <property type="evidence" value="ECO:0007669"/>
    <property type="project" value="TreeGrafter"/>
</dbReference>
<comment type="similarity">
    <text evidence="4">Belongs to the UbiA prenyltransferase family.</text>
</comment>
<dbReference type="CDD" id="cd13959">
    <property type="entry name" value="PT_UbiA_COQ2"/>
    <property type="match status" value="1"/>
</dbReference>
<dbReference type="EMBL" id="LATX01000850">
    <property type="protein sequence ID" value="KTB44799.1"/>
    <property type="molecule type" value="Genomic_DNA"/>
</dbReference>
<dbReference type="Pfam" id="PF01040">
    <property type="entry name" value="UbiA"/>
    <property type="match status" value="1"/>
</dbReference>
<accession>A0A0W0G8A5</accession>
<feature type="chain" id="PRO_5006902488" evidence="10">
    <location>
        <begin position="26"/>
        <end position="320"/>
    </location>
</feature>
<organism evidence="11 12">
    <name type="scientific">Moniliophthora roreri</name>
    <name type="common">Frosty pod rot fungus</name>
    <name type="synonym">Monilia roreri</name>
    <dbReference type="NCBI Taxonomy" id="221103"/>
    <lineage>
        <taxon>Eukaryota</taxon>
        <taxon>Fungi</taxon>
        <taxon>Dikarya</taxon>
        <taxon>Basidiomycota</taxon>
        <taxon>Agaricomycotina</taxon>
        <taxon>Agaricomycetes</taxon>
        <taxon>Agaricomycetidae</taxon>
        <taxon>Agaricales</taxon>
        <taxon>Marasmiineae</taxon>
        <taxon>Marasmiaceae</taxon>
        <taxon>Moniliophthora</taxon>
    </lineage>
</organism>
<evidence type="ECO:0000256" key="2">
    <source>
        <dbReference type="ARBA" id="ARBA00004141"/>
    </source>
</evidence>
<dbReference type="Proteomes" id="UP000054988">
    <property type="component" value="Unassembled WGS sequence"/>
</dbReference>
<evidence type="ECO:0000256" key="1">
    <source>
        <dbReference type="ARBA" id="ARBA00001946"/>
    </source>
</evidence>
<dbReference type="FunFam" id="1.20.120.1780:FF:000001">
    <property type="entry name" value="4-hydroxybenzoate octaprenyltransferase"/>
    <property type="match status" value="1"/>
</dbReference>
<feature type="transmembrane region" description="Helical" evidence="9">
    <location>
        <begin position="106"/>
        <end position="124"/>
    </location>
</feature>
<feature type="transmembrane region" description="Helical" evidence="9">
    <location>
        <begin position="200"/>
        <end position="219"/>
    </location>
</feature>
<evidence type="ECO:0000256" key="4">
    <source>
        <dbReference type="ARBA" id="ARBA00005985"/>
    </source>
</evidence>
<comment type="subcellular location">
    <subcellularLocation>
        <location evidence="2">Membrane</location>
        <topology evidence="2">Multi-pass membrane protein</topology>
    </subcellularLocation>
</comment>
<evidence type="ECO:0000256" key="5">
    <source>
        <dbReference type="ARBA" id="ARBA00022679"/>
    </source>
</evidence>
<protein>
    <submittedName>
        <fullName evidence="11">Putative prenyltransferase</fullName>
    </submittedName>
</protein>
<evidence type="ECO:0000313" key="12">
    <source>
        <dbReference type="Proteomes" id="UP000054988"/>
    </source>
</evidence>
<evidence type="ECO:0000256" key="9">
    <source>
        <dbReference type="SAM" id="Phobius"/>
    </source>
</evidence>
<evidence type="ECO:0000256" key="6">
    <source>
        <dbReference type="ARBA" id="ARBA00022692"/>
    </source>
</evidence>
<feature type="transmembrane region" description="Helical" evidence="9">
    <location>
        <begin position="158"/>
        <end position="180"/>
    </location>
</feature>
<comment type="pathway">
    <text evidence="3">Secondary metabolite biosynthesis.</text>
</comment>
<name>A0A0W0G8A5_MONRR</name>
<dbReference type="InterPro" id="IPR000537">
    <property type="entry name" value="UbiA_prenyltransferase"/>
</dbReference>
<dbReference type="InterPro" id="IPR039653">
    <property type="entry name" value="Prenyltransferase"/>
</dbReference>
<feature type="transmembrane region" description="Helical" evidence="9">
    <location>
        <begin position="226"/>
        <end position="243"/>
    </location>
</feature>
<feature type="transmembrane region" description="Helical" evidence="9">
    <location>
        <begin position="130"/>
        <end position="151"/>
    </location>
</feature>
<dbReference type="AlphaFoldDB" id="A0A0W0G8A5"/>
<dbReference type="PANTHER" id="PTHR11048">
    <property type="entry name" value="PRENYLTRANSFERASES"/>
    <property type="match status" value="1"/>
</dbReference>
<dbReference type="eggNOG" id="KOG1381">
    <property type="taxonomic scope" value="Eukaryota"/>
</dbReference>
<feature type="transmembrane region" description="Helical" evidence="9">
    <location>
        <begin position="263"/>
        <end position="282"/>
    </location>
</feature>
<dbReference type="FunFam" id="1.10.357.140:FF:000008">
    <property type="entry name" value="4-hydroxybenzoate octaprenyltransferase"/>
    <property type="match status" value="1"/>
</dbReference>
<keyword evidence="7 9" id="KW-1133">Transmembrane helix</keyword>
<feature type="transmembrane region" description="Helical" evidence="9">
    <location>
        <begin position="80"/>
        <end position="101"/>
    </location>
</feature>
<evidence type="ECO:0000256" key="3">
    <source>
        <dbReference type="ARBA" id="ARBA00005179"/>
    </source>
</evidence>
<evidence type="ECO:0000256" key="7">
    <source>
        <dbReference type="ARBA" id="ARBA00022989"/>
    </source>
</evidence>
<dbReference type="InterPro" id="IPR030470">
    <property type="entry name" value="UbiA_prenylTrfase_CS"/>
</dbReference>
<dbReference type="PANTHER" id="PTHR11048:SF28">
    <property type="entry name" value="4-HYDROXYBENZOATE POLYPRENYLTRANSFERASE, MITOCHONDRIAL"/>
    <property type="match status" value="1"/>
</dbReference>
<sequence>MGCYNVCLLSGLTTVCLCLSHGVWSFRSGCPTQWVSYDSPVSPSKRIFLGAGCVWNDILDRDLDRLVERTKHRPIASGQVSVPGALIFTLMHLVVLIACIWPFNKYAWYMGLVAIFPLPGIYPLMKRITYWPQAWLGVAVNFPAAVTIMALRPNATMSAAMLVVAGWCWTLHYDTIYGSQDKKDDVKAGVKSTALLFGQHARPMLSLFSSLMVSCLAIAGIFNRQAAWFLVVSVGGGALHFFYQIFSVNTESPQSCLKFFESNAWQLGGIIWAGLFLDYFTLREAMEALVSPGICTGKERQVQCEDGSKKGATSESNPWQ</sequence>
<dbReference type="Gene3D" id="1.20.120.1780">
    <property type="entry name" value="UbiA prenyltransferase"/>
    <property type="match status" value="1"/>
</dbReference>
<feature type="signal peptide" evidence="10">
    <location>
        <begin position="1"/>
        <end position="25"/>
    </location>
</feature>
<evidence type="ECO:0000256" key="10">
    <source>
        <dbReference type="SAM" id="SignalP"/>
    </source>
</evidence>
<evidence type="ECO:0000313" key="11">
    <source>
        <dbReference type="EMBL" id="KTB44799.1"/>
    </source>
</evidence>